<feature type="compositionally biased region" description="Low complexity" evidence="3">
    <location>
        <begin position="1040"/>
        <end position="1051"/>
    </location>
</feature>
<feature type="region of interest" description="Disordered" evidence="3">
    <location>
        <begin position="613"/>
        <end position="650"/>
    </location>
</feature>
<dbReference type="Gene3D" id="1.20.58.1540">
    <property type="entry name" value="Actin interacting protein 3, C-terminal domain"/>
    <property type="match status" value="1"/>
</dbReference>
<dbReference type="InterPro" id="IPR022782">
    <property type="entry name" value="AIP3-like_C"/>
</dbReference>
<feature type="region of interest" description="Disordered" evidence="3">
    <location>
        <begin position="796"/>
        <end position="818"/>
    </location>
</feature>
<evidence type="ECO:0000256" key="2">
    <source>
        <dbReference type="SAM" id="Coils"/>
    </source>
</evidence>
<organism evidence="5 6">
    <name type="scientific">Rotaria magnacalcarata</name>
    <dbReference type="NCBI Taxonomy" id="392030"/>
    <lineage>
        <taxon>Eukaryota</taxon>
        <taxon>Metazoa</taxon>
        <taxon>Spiralia</taxon>
        <taxon>Gnathifera</taxon>
        <taxon>Rotifera</taxon>
        <taxon>Eurotatoria</taxon>
        <taxon>Bdelloidea</taxon>
        <taxon>Philodinida</taxon>
        <taxon>Philodinidae</taxon>
        <taxon>Rotaria</taxon>
    </lineage>
</organism>
<gene>
    <name evidence="5" type="ORF">SMN809_LOCUS8068</name>
</gene>
<feature type="region of interest" description="Disordered" evidence="3">
    <location>
        <begin position="948"/>
        <end position="1079"/>
    </location>
</feature>
<feature type="compositionally biased region" description="Polar residues" evidence="3">
    <location>
        <begin position="1012"/>
        <end position="1026"/>
    </location>
</feature>
<dbReference type="SUPFAM" id="SSF56235">
    <property type="entry name" value="N-terminal nucleophile aminohydrolases (Ntn hydrolases)"/>
    <property type="match status" value="1"/>
</dbReference>
<dbReference type="PANTHER" id="PTHR22741:SF10">
    <property type="entry name" value="COILED-COIL DOMAIN-CONTAINING PROTEIN CG32809"/>
    <property type="match status" value="1"/>
</dbReference>
<dbReference type="PANTHER" id="PTHR22741">
    <property type="entry name" value="P140CAP/SNIP-RELATED"/>
    <property type="match status" value="1"/>
</dbReference>
<evidence type="ECO:0000313" key="6">
    <source>
        <dbReference type="Proteomes" id="UP000676336"/>
    </source>
</evidence>
<dbReference type="Pfam" id="PF03915">
    <property type="entry name" value="AIP3"/>
    <property type="match status" value="1"/>
</dbReference>
<sequence>MLKKKYCSSIATTPMMPRNNSLHQRSSSTDPTDDDLSAGYINGFNRNHRIRSSLPFIIKPAVNKSKSNSIGLSFLICGNETKKVLLPAYISCLDTLKALFVRAFPQHLTMKQMDNDNIRIYIRESEKDIFYQLEDMSDVKDRSILKIVQLNNNNNNNNNNNKLHVSFKEPENDELSGSIVKNDMNYQRLNRFGLTPFTNGSIEKTSNDNPSCSLNELKNGISSIGQTHLLTSTLKSILSSTRSAPTTPRTDEDDARNKMELMEKQLEALTDLVKELTNPIKSRTLLDMYDNSLHQQLYELKVKTHTLRNDLFSIRRMQQSLQENFKNELERANKKIREQFERLNQNEKTRHIEHEFDLYVNNRSKIDQDLEDLELTVEELQNDVKFKQCYVTINDVESFALVLSTISRSLVDLKTSFPILREKLSTLDEPSIIKFLNEEPERLDFTIKKCKRLTTMLYQLKQLAINQEHKPARKVSLNINKNSADRKRLLEEIQSVTLNSEERIKSIEKAEKLRERRLYYDYQLEILKKMKSNSDQMSGHYDNRSLTNSLSTRTSICSTDSNNCSSPSSSYVLRQASMNSSIINDSKTRLQSSIKPPSKVTFSQQLITNEKSSFINKKSKPNPPVRIQSTPSSSIVSSTSSSSSSSTSGNSRFCGIIPLLSVDRRLNGRCYSFSSSSTDTDSIISDSHKTTKLNKPKSHQPTLMRASVTDLYSNNDYNRVLAKQPRQSADIPIFRVDDNLQLHPLNRTLSIADIVRISQLKKKISDNFDEQSNFQLNQTETQSVQSNNFSPVIDYQRQEKQPQPQQQQQQQQKSSPQNQLTIRNSLYSFQPNFEMFNQIMNHDAVVIGRASMNLNNYQRFNNNHTSLHRPSRGIVEHNGKQFITEFKERIEHRYVQIFDEYLGQIRVFEVTDYIPTRVIRPMRNRIQYPLHKRSIPGRISTTYPLTQVSTHQPMIGNGTELARSSNPVNSREPINRDTRARENDQYNGGSSTSYDKNNNSAHHSNNNNNPNTRISNGSQAQTINNDASDKYYSPAEYPDSKPSSSISQPIKRAPPEYSPGSYRSPSSSLRSHTPSSSNYSINSSGIISKNFSNYTGSQGADDLSSSYNGDLKNNRTNTIAYAETTAGYNSPAPIDPFAKTVRTGEHHYVKRPGINNYSQPTMINQNFQSGVTSDYAPIATSYKKSNINLSSKKMLSEFNPCQPCWDIINDKDAFNINNSSNIHTIIPLETEAERNIRTPADTLGSYGSLAKYRNISRIHQVNEKTVLAVGGDLSDADYIKEAVDSKVEQDTIQEDGGEMTPLAL</sequence>
<feature type="compositionally biased region" description="Basic and acidic residues" evidence="3">
    <location>
        <begin position="973"/>
        <end position="984"/>
    </location>
</feature>
<feature type="compositionally biased region" description="Low complexity" evidence="3">
    <location>
        <begin position="629"/>
        <end position="650"/>
    </location>
</feature>
<accession>A0A8S2LY96</accession>
<keyword evidence="1 2" id="KW-0175">Coiled coil</keyword>
<dbReference type="Gene3D" id="3.60.20.10">
    <property type="entry name" value="Glutamine Phosphoribosylpyrophosphate, subunit 1, domain 1"/>
    <property type="match status" value="1"/>
</dbReference>
<feature type="coiled-coil region" evidence="2">
    <location>
        <begin position="315"/>
        <end position="390"/>
    </location>
</feature>
<evidence type="ECO:0000256" key="1">
    <source>
        <dbReference type="ARBA" id="ARBA00023054"/>
    </source>
</evidence>
<feature type="compositionally biased region" description="Polar residues" evidence="3">
    <location>
        <begin position="985"/>
        <end position="996"/>
    </location>
</feature>
<protein>
    <recommendedName>
        <fullName evidence="4">Actin interacting protein 3 C-terminal domain-containing protein</fullName>
    </recommendedName>
</protein>
<feature type="compositionally biased region" description="Low complexity" evidence="3">
    <location>
        <begin position="997"/>
        <end position="1011"/>
    </location>
</feature>
<feature type="domain" description="Actin interacting protein 3 C-terminal" evidence="4">
    <location>
        <begin position="74"/>
        <end position="536"/>
    </location>
</feature>
<dbReference type="EMBL" id="CAJOBI010002432">
    <property type="protein sequence ID" value="CAF3928643.1"/>
    <property type="molecule type" value="Genomic_DNA"/>
</dbReference>
<feature type="region of interest" description="Disordered" evidence="3">
    <location>
        <begin position="1"/>
        <end position="34"/>
    </location>
</feature>
<dbReference type="GO" id="GO:0005519">
    <property type="term" value="F:cytoskeletal regulatory protein binding"/>
    <property type="evidence" value="ECO:0007669"/>
    <property type="project" value="InterPro"/>
</dbReference>
<evidence type="ECO:0000259" key="4">
    <source>
        <dbReference type="SMART" id="SM00806"/>
    </source>
</evidence>
<comment type="caution">
    <text evidence="5">The sequence shown here is derived from an EMBL/GenBank/DDBJ whole genome shotgun (WGS) entry which is preliminary data.</text>
</comment>
<feature type="compositionally biased region" description="Low complexity" evidence="3">
    <location>
        <begin position="801"/>
        <end position="818"/>
    </location>
</feature>
<reference evidence="5" key="1">
    <citation type="submission" date="2021-02" db="EMBL/GenBank/DDBJ databases">
        <authorList>
            <person name="Nowell W R."/>
        </authorList>
    </citation>
    <scope>NUCLEOTIDE SEQUENCE</scope>
</reference>
<dbReference type="InterPro" id="IPR051825">
    <property type="entry name" value="SRCIN1"/>
</dbReference>
<dbReference type="SMART" id="SM00806">
    <property type="entry name" value="AIP3"/>
    <property type="match status" value="1"/>
</dbReference>
<proteinExistence type="predicted"/>
<dbReference type="Proteomes" id="UP000676336">
    <property type="component" value="Unassembled WGS sequence"/>
</dbReference>
<dbReference type="InterPro" id="IPR029055">
    <property type="entry name" value="Ntn_hydrolases_N"/>
</dbReference>
<dbReference type="InterPro" id="IPR005613">
    <property type="entry name" value="AIP3_C"/>
</dbReference>
<name>A0A8S2LY96_9BILA</name>
<feature type="compositionally biased region" description="Low complexity" evidence="3">
    <location>
        <begin position="1058"/>
        <end position="1079"/>
    </location>
</feature>
<dbReference type="GO" id="GO:0005737">
    <property type="term" value="C:cytoplasm"/>
    <property type="evidence" value="ECO:0007669"/>
    <property type="project" value="TreeGrafter"/>
</dbReference>
<evidence type="ECO:0000256" key="3">
    <source>
        <dbReference type="SAM" id="MobiDB-lite"/>
    </source>
</evidence>
<evidence type="ECO:0000313" key="5">
    <source>
        <dbReference type="EMBL" id="CAF3928643.1"/>
    </source>
</evidence>